<dbReference type="Pfam" id="PF07687">
    <property type="entry name" value="M20_dimer"/>
    <property type="match status" value="1"/>
</dbReference>
<dbReference type="OMA" id="CKGNIVM"/>
<sequence length="505" mass="55334">MFNEARKLINTNAHIYIERLAEAVAIRSVSTDLSCRDDCFAMADLLHRWIEELGGSSDKVLVGFQELDDGSRYDLPPVILAEFSAGKPRQKPTVLVYGHYDVQPAAEADGWSTDPFTLSEVDGKLYGRGSTDDKGPILAWLWAIEIHRELELELPVNVKFCLEGMEESNSECLDDLLERESKGGFLSNVDYVVITDNYWVTTDKPCLTYGLRGLATFHCEVKAGTQTLHSGVYGGCIAEPMTDVIQLLAAVSEYGHGDIGIENCGRKSATPITEAETELYKGITFDAEAFRHEAGDVPALLGENEKEVLMNRWRYPSLSIHGIEGGYSGEGFKTVIPGAATGKFSIRLVPGQDGKAVEESVKAVLEKRFAELKSANKMTVTSTSSKAWLADPRCPLYQSGAAALLKVYGVKPDLTREGGSIPVAGLLQEKLGVETMLLPLGQSDDGAHSENEKMSKRNYLQGVQVLFTFLGEIARAHEERGDMPNGTPKRKGTLGRLKDIWYGLS</sequence>
<dbReference type="Gene3D" id="3.30.70.360">
    <property type="match status" value="1"/>
</dbReference>
<dbReference type="PhylomeDB" id="R7QAU1"/>
<dbReference type="InterPro" id="IPR051458">
    <property type="entry name" value="Cyt/Met_Dipeptidase"/>
</dbReference>
<reference evidence="7" key="1">
    <citation type="journal article" date="2013" name="Proc. Natl. Acad. Sci. U.S.A.">
        <title>Genome structure and metabolic features in the red seaweed Chondrus crispus shed light on evolution of the Archaeplastida.</title>
        <authorList>
            <person name="Collen J."/>
            <person name="Porcel B."/>
            <person name="Carre W."/>
            <person name="Ball S.G."/>
            <person name="Chaparro C."/>
            <person name="Tonon T."/>
            <person name="Barbeyron T."/>
            <person name="Michel G."/>
            <person name="Noel B."/>
            <person name="Valentin K."/>
            <person name="Elias M."/>
            <person name="Artiguenave F."/>
            <person name="Arun A."/>
            <person name="Aury J.M."/>
            <person name="Barbosa-Neto J.F."/>
            <person name="Bothwell J.H."/>
            <person name="Bouget F.Y."/>
            <person name="Brillet L."/>
            <person name="Cabello-Hurtado F."/>
            <person name="Capella-Gutierrez S."/>
            <person name="Charrier B."/>
            <person name="Cladiere L."/>
            <person name="Cock J.M."/>
            <person name="Coelho S.M."/>
            <person name="Colleoni C."/>
            <person name="Czjzek M."/>
            <person name="Da Silva C."/>
            <person name="Delage L."/>
            <person name="Denoeud F."/>
            <person name="Deschamps P."/>
            <person name="Dittami S.M."/>
            <person name="Gabaldon T."/>
            <person name="Gachon C.M."/>
            <person name="Groisillier A."/>
            <person name="Herve C."/>
            <person name="Jabbari K."/>
            <person name="Katinka M."/>
            <person name="Kloareg B."/>
            <person name="Kowalczyk N."/>
            <person name="Labadie K."/>
            <person name="Leblanc C."/>
            <person name="Lopez P.J."/>
            <person name="McLachlan D.H."/>
            <person name="Meslet-Cladiere L."/>
            <person name="Moustafa A."/>
            <person name="Nehr Z."/>
            <person name="Nyvall Collen P."/>
            <person name="Panaud O."/>
            <person name="Partensky F."/>
            <person name="Poulain J."/>
            <person name="Rensing S.A."/>
            <person name="Rousvoal S."/>
            <person name="Samson G."/>
            <person name="Symeonidi A."/>
            <person name="Weissenbach J."/>
            <person name="Zambounis A."/>
            <person name="Wincker P."/>
            <person name="Boyen C."/>
        </authorList>
    </citation>
    <scope>NUCLEOTIDE SEQUENCE [LARGE SCALE GENOMIC DNA]</scope>
    <source>
        <strain evidence="7">cv. Stackhouse</strain>
    </source>
</reference>
<dbReference type="RefSeq" id="XP_005714330.1">
    <property type="nucleotide sequence ID" value="XM_005714273.1"/>
</dbReference>
<evidence type="ECO:0000256" key="1">
    <source>
        <dbReference type="ARBA" id="ARBA00006247"/>
    </source>
</evidence>
<dbReference type="Proteomes" id="UP000012073">
    <property type="component" value="Unassembled WGS sequence"/>
</dbReference>
<dbReference type="GO" id="GO:0006508">
    <property type="term" value="P:proteolysis"/>
    <property type="evidence" value="ECO:0007669"/>
    <property type="project" value="UniProtKB-KW"/>
</dbReference>
<dbReference type="Pfam" id="PF01546">
    <property type="entry name" value="Peptidase_M20"/>
    <property type="match status" value="1"/>
</dbReference>
<dbReference type="EMBL" id="HG001695">
    <property type="protein sequence ID" value="CDF34511.1"/>
    <property type="molecule type" value="Genomic_DNA"/>
</dbReference>
<dbReference type="InterPro" id="IPR011650">
    <property type="entry name" value="Peptidase_M20_dimer"/>
</dbReference>
<dbReference type="GO" id="GO:0008233">
    <property type="term" value="F:peptidase activity"/>
    <property type="evidence" value="ECO:0007669"/>
    <property type="project" value="UniProtKB-KW"/>
</dbReference>
<dbReference type="Gramene" id="CDF34511">
    <property type="protein sequence ID" value="CDF34511"/>
    <property type="gene ID" value="CHC_T00002877001"/>
</dbReference>
<dbReference type="GeneID" id="17322064"/>
<gene>
    <name evidence="6" type="ORF">CHC_T00002877001</name>
</gene>
<feature type="domain" description="Peptidase M20 dimerisation" evidence="5">
    <location>
        <begin position="209"/>
        <end position="371"/>
    </location>
</feature>
<dbReference type="InterPro" id="IPR001261">
    <property type="entry name" value="ArgE/DapE_CS"/>
</dbReference>
<dbReference type="SUPFAM" id="SSF53187">
    <property type="entry name" value="Zn-dependent exopeptidases"/>
    <property type="match status" value="1"/>
</dbReference>
<dbReference type="OrthoDB" id="7832001at2759"/>
<evidence type="ECO:0000256" key="3">
    <source>
        <dbReference type="ARBA" id="ARBA00022723"/>
    </source>
</evidence>
<evidence type="ECO:0000313" key="6">
    <source>
        <dbReference type="EMBL" id="CDF34511.1"/>
    </source>
</evidence>
<protein>
    <recommendedName>
        <fullName evidence="5">Peptidase M20 dimerisation domain-containing protein</fullName>
    </recommendedName>
</protein>
<dbReference type="PANTHER" id="PTHR43270:SF4">
    <property type="entry name" value="CARNOSINE DIPEPTIDASE 2, ISOFORM A"/>
    <property type="match status" value="1"/>
</dbReference>
<dbReference type="Gene3D" id="3.40.630.10">
    <property type="entry name" value="Zn peptidases"/>
    <property type="match status" value="1"/>
</dbReference>
<keyword evidence="7" id="KW-1185">Reference proteome</keyword>
<dbReference type="STRING" id="2769.R7QAU1"/>
<evidence type="ECO:0000259" key="5">
    <source>
        <dbReference type="Pfam" id="PF07687"/>
    </source>
</evidence>
<dbReference type="PANTHER" id="PTHR43270">
    <property type="entry name" value="BETA-ALA-HIS DIPEPTIDASE"/>
    <property type="match status" value="1"/>
</dbReference>
<comment type="similarity">
    <text evidence="1">Belongs to the peptidase M20A family.</text>
</comment>
<accession>R7QAU1</accession>
<name>R7QAU1_CHOCR</name>
<keyword evidence="2" id="KW-0645">Protease</keyword>
<evidence type="ECO:0000313" key="7">
    <source>
        <dbReference type="Proteomes" id="UP000012073"/>
    </source>
</evidence>
<keyword evidence="4" id="KW-0378">Hydrolase</keyword>
<dbReference type="AlphaFoldDB" id="R7QAU1"/>
<evidence type="ECO:0000256" key="2">
    <source>
        <dbReference type="ARBA" id="ARBA00022670"/>
    </source>
</evidence>
<dbReference type="KEGG" id="ccp:CHC_T00002877001"/>
<keyword evidence="3" id="KW-0479">Metal-binding</keyword>
<dbReference type="GO" id="GO:0046872">
    <property type="term" value="F:metal ion binding"/>
    <property type="evidence" value="ECO:0007669"/>
    <property type="project" value="UniProtKB-KW"/>
</dbReference>
<evidence type="ECO:0000256" key="4">
    <source>
        <dbReference type="ARBA" id="ARBA00022801"/>
    </source>
</evidence>
<organism evidence="6 7">
    <name type="scientific">Chondrus crispus</name>
    <name type="common">Carrageen Irish moss</name>
    <name type="synonym">Polymorpha crispa</name>
    <dbReference type="NCBI Taxonomy" id="2769"/>
    <lineage>
        <taxon>Eukaryota</taxon>
        <taxon>Rhodophyta</taxon>
        <taxon>Florideophyceae</taxon>
        <taxon>Rhodymeniophycidae</taxon>
        <taxon>Gigartinales</taxon>
        <taxon>Gigartinaceae</taxon>
        <taxon>Chondrus</taxon>
    </lineage>
</organism>
<dbReference type="PROSITE" id="PS00759">
    <property type="entry name" value="ARGE_DAPE_CPG2_2"/>
    <property type="match status" value="1"/>
</dbReference>
<dbReference type="InterPro" id="IPR002933">
    <property type="entry name" value="Peptidase_M20"/>
</dbReference>
<proteinExistence type="inferred from homology"/>